<organism evidence="2">
    <name type="scientific">Prosthecochloris aestuarii</name>
    <dbReference type="NCBI Taxonomy" id="1102"/>
    <lineage>
        <taxon>Bacteria</taxon>
        <taxon>Pseudomonadati</taxon>
        <taxon>Chlorobiota</taxon>
        <taxon>Chlorobiia</taxon>
        <taxon>Chlorobiales</taxon>
        <taxon>Chlorobiaceae</taxon>
        <taxon>Prosthecochloris</taxon>
    </lineage>
</organism>
<accession>A0A831WUA7</accession>
<dbReference type="AlphaFoldDB" id="A0A831WUA7"/>
<comment type="caution">
    <text evidence="2">The sequence shown here is derived from an EMBL/GenBank/DDBJ whole genome shotgun (WGS) entry which is preliminary data.</text>
</comment>
<proteinExistence type="predicted"/>
<feature type="transmembrane region" description="Helical" evidence="1">
    <location>
        <begin position="20"/>
        <end position="43"/>
    </location>
</feature>
<evidence type="ECO:0000313" key="2">
    <source>
        <dbReference type="EMBL" id="HED30129.1"/>
    </source>
</evidence>
<keyword evidence="1" id="KW-0812">Transmembrane</keyword>
<protein>
    <submittedName>
        <fullName evidence="2">Arginine N-succinyltransferase</fullName>
    </submittedName>
</protein>
<reference evidence="2" key="1">
    <citation type="journal article" date="2020" name="mSystems">
        <title>Genome- and Community-Level Interaction Insights into Carbon Utilization and Element Cycling Functions of Hydrothermarchaeota in Hydrothermal Sediment.</title>
        <authorList>
            <person name="Zhou Z."/>
            <person name="Liu Y."/>
            <person name="Xu W."/>
            <person name="Pan J."/>
            <person name="Luo Z.H."/>
            <person name="Li M."/>
        </authorList>
    </citation>
    <scope>NUCLEOTIDE SEQUENCE [LARGE SCALE GENOMIC DNA]</scope>
    <source>
        <strain evidence="2">SpSt-1181</strain>
    </source>
</reference>
<keyword evidence="1" id="KW-1133">Transmembrane helix</keyword>
<name>A0A831WUA7_PROAE</name>
<sequence>MRQQTLPSMKPEKGFSGSQVFLIAMGSVALAVLATVLVVRFFFFPSPFTPVELDEREQQKLESKLDRIEDASGVSLDELFGPAGADEFTSEGYLSPEPYSEDGAPRDVFLTERELNSLLARNTDLARKLAIDLSDDLVSARLLLPLEPDVPVLGGKTLRIRAGLELAYRDGRAVVKLRGISFMGIPLPNAWLGGLKNVDLVEEFGSGPGFWKGFSDGVEELSVREGRLYFRLRE</sequence>
<evidence type="ECO:0000256" key="1">
    <source>
        <dbReference type="SAM" id="Phobius"/>
    </source>
</evidence>
<keyword evidence="1" id="KW-0472">Membrane</keyword>
<dbReference type="Proteomes" id="UP000886335">
    <property type="component" value="Unassembled WGS sequence"/>
</dbReference>
<dbReference type="EMBL" id="DSBW01000006">
    <property type="protein sequence ID" value="HED30129.1"/>
    <property type="molecule type" value="Genomic_DNA"/>
</dbReference>
<gene>
    <name evidence="2" type="ORF">ENN50_00215</name>
</gene>